<gene>
    <name evidence="1" type="ORF">DB88DRAFT_473497</name>
</gene>
<dbReference type="PANTHER" id="PTHR36156">
    <property type="entry name" value="SLR2101 PROTEIN"/>
    <property type="match status" value="1"/>
</dbReference>
<protein>
    <submittedName>
        <fullName evidence="1">Uncharacterized protein</fullName>
    </submittedName>
</protein>
<accession>A0AAD9FQN0</accession>
<name>A0AAD9FQN0_PAPLA</name>
<organism evidence="1 2">
    <name type="scientific">Papiliotrema laurentii</name>
    <name type="common">Cryptococcus laurentii</name>
    <dbReference type="NCBI Taxonomy" id="5418"/>
    <lineage>
        <taxon>Eukaryota</taxon>
        <taxon>Fungi</taxon>
        <taxon>Dikarya</taxon>
        <taxon>Basidiomycota</taxon>
        <taxon>Agaricomycotina</taxon>
        <taxon>Tremellomycetes</taxon>
        <taxon>Tremellales</taxon>
        <taxon>Rhynchogastremaceae</taxon>
        <taxon>Papiliotrema</taxon>
    </lineage>
</organism>
<dbReference type="Proteomes" id="UP001182556">
    <property type="component" value="Unassembled WGS sequence"/>
</dbReference>
<dbReference type="Gene3D" id="2.60.120.10">
    <property type="entry name" value="Jelly Rolls"/>
    <property type="match status" value="1"/>
</dbReference>
<evidence type="ECO:0000313" key="1">
    <source>
        <dbReference type="EMBL" id="KAK1923892.1"/>
    </source>
</evidence>
<dbReference type="InterPro" id="IPR047142">
    <property type="entry name" value="OryJ/VirC-like"/>
</dbReference>
<dbReference type="CDD" id="cd02231">
    <property type="entry name" value="cupin_BLL6423-like"/>
    <property type="match status" value="1"/>
</dbReference>
<dbReference type="PANTHER" id="PTHR36156:SF2">
    <property type="entry name" value="CUPIN TYPE-2 DOMAIN-CONTAINING PROTEIN"/>
    <property type="match status" value="1"/>
</dbReference>
<proteinExistence type="predicted"/>
<sequence length="173" mass="18701">MDLAFQPLRRVVTSHRLTDTGGTEVSVSSTAIEVDTLPGGQTGMNPVFATTGLPVCLPQPTQGDDALQQLRDTRSIVLTNGVNGRIVEMKPGSVFPMHRTHSIDYNILLGGSVYLITPTPDGEQKTLVRAGEVVIQQGTMHAWEAGPEGARWFSVVLHAKYKVNGLELPEIDL</sequence>
<keyword evidence="2" id="KW-1185">Reference proteome</keyword>
<evidence type="ECO:0000313" key="2">
    <source>
        <dbReference type="Proteomes" id="UP001182556"/>
    </source>
</evidence>
<dbReference type="SUPFAM" id="SSF51182">
    <property type="entry name" value="RmlC-like cupins"/>
    <property type="match status" value="1"/>
</dbReference>
<dbReference type="AlphaFoldDB" id="A0AAD9FQN0"/>
<comment type="caution">
    <text evidence="1">The sequence shown here is derived from an EMBL/GenBank/DDBJ whole genome shotgun (WGS) entry which is preliminary data.</text>
</comment>
<dbReference type="InterPro" id="IPR014710">
    <property type="entry name" value="RmlC-like_jellyroll"/>
</dbReference>
<dbReference type="InterPro" id="IPR011051">
    <property type="entry name" value="RmlC_Cupin_sf"/>
</dbReference>
<dbReference type="EMBL" id="JAODAN010000006">
    <property type="protein sequence ID" value="KAK1923892.1"/>
    <property type="molecule type" value="Genomic_DNA"/>
</dbReference>
<reference evidence="1" key="1">
    <citation type="submission" date="2023-02" db="EMBL/GenBank/DDBJ databases">
        <title>Identification and recombinant expression of a fungal hydrolase from Papiliotrema laurentii that hydrolyzes apple cutin and clears colloidal polyester polyurethane.</title>
        <authorList>
            <consortium name="DOE Joint Genome Institute"/>
            <person name="Roman V.A."/>
            <person name="Bojanowski C."/>
            <person name="Crable B.R."/>
            <person name="Wagner D.N."/>
            <person name="Hung C.S."/>
            <person name="Nadeau L.J."/>
            <person name="Schratz L."/>
            <person name="Haridas S."/>
            <person name="Pangilinan J."/>
            <person name="Lipzen A."/>
            <person name="Na H."/>
            <person name="Yan M."/>
            <person name="Ng V."/>
            <person name="Grigoriev I.V."/>
            <person name="Spatafora J.W."/>
            <person name="Barlow D."/>
            <person name="Biffinger J."/>
            <person name="Kelley-Loughnane N."/>
            <person name="Varaljay V.A."/>
            <person name="Crookes-Goodson W.J."/>
        </authorList>
    </citation>
    <scope>NUCLEOTIDE SEQUENCE</scope>
    <source>
        <strain evidence="1">5307AH</strain>
    </source>
</reference>